<comment type="caution">
    <text evidence="2">The sequence shown here is derived from an EMBL/GenBank/DDBJ whole genome shotgun (WGS) entry which is preliminary data.</text>
</comment>
<sequence>MGLVERVDAAIDAALVQRIVGCVIIINKDGQEIYARAAGLADREANVPLRRDAIFRLASVTKPIVATAVLRLVDLGLIGLNDRVTRYLPWFTPANPDGSPADIRIRHLLNHTSGLAYERVPADASGGLSGPINSLTETLTNIARVPLAFAPGTGWAYGTSIDVLGGVLAAINGSNVEDALGRYVTGPLGMVDTHFHVTDPARLSTAYADGTPPVRMGEPHVILDAEGHGTTFSPGRIFNPAAPQNGGAGMAGTTDDIMKMLEAYNGRPGLLAPETVALALTNQIGDLPRREHDAGKRFSFLGAVLADPVAANNPSPQGTVDWGGAWGHNWVVDPINRITIAVCTNTTFEGCNGPFRDDILRAVYGGKDLT</sequence>
<dbReference type="EMBL" id="BSNG01000001">
    <property type="protein sequence ID" value="GLQ09825.1"/>
    <property type="molecule type" value="Genomic_DNA"/>
</dbReference>
<keyword evidence="3" id="KW-1185">Reference proteome</keyword>
<dbReference type="PANTHER" id="PTHR43283:SF3">
    <property type="entry name" value="BETA-LACTAMASE FAMILY PROTEIN (AFU_ORTHOLOGUE AFUA_5G07500)"/>
    <property type="match status" value="1"/>
</dbReference>
<dbReference type="GO" id="GO:0016787">
    <property type="term" value="F:hydrolase activity"/>
    <property type="evidence" value="ECO:0007669"/>
    <property type="project" value="UniProtKB-KW"/>
</dbReference>
<evidence type="ECO:0000313" key="3">
    <source>
        <dbReference type="Proteomes" id="UP001161406"/>
    </source>
</evidence>
<protein>
    <submittedName>
        <fullName evidence="2">Serine hydrolase</fullName>
    </submittedName>
</protein>
<dbReference type="Gene3D" id="3.40.710.10">
    <property type="entry name" value="DD-peptidase/beta-lactamase superfamily"/>
    <property type="match status" value="1"/>
</dbReference>
<dbReference type="SUPFAM" id="SSF56601">
    <property type="entry name" value="beta-lactamase/transpeptidase-like"/>
    <property type="match status" value="1"/>
</dbReference>
<accession>A0ABQ5UCK7</accession>
<dbReference type="Proteomes" id="UP001161406">
    <property type="component" value="Unassembled WGS sequence"/>
</dbReference>
<dbReference type="Pfam" id="PF00144">
    <property type="entry name" value="Beta-lactamase"/>
    <property type="match status" value="1"/>
</dbReference>
<evidence type="ECO:0000313" key="2">
    <source>
        <dbReference type="EMBL" id="GLQ09825.1"/>
    </source>
</evidence>
<name>A0ABQ5UCK7_9HYPH</name>
<reference evidence="2" key="2">
    <citation type="submission" date="2023-01" db="EMBL/GenBank/DDBJ databases">
        <title>Draft genome sequence of Devosia yakushimensis strain NBRC 103855.</title>
        <authorList>
            <person name="Sun Q."/>
            <person name="Mori K."/>
        </authorList>
    </citation>
    <scope>NUCLEOTIDE SEQUENCE</scope>
    <source>
        <strain evidence="2">NBRC 103855</strain>
    </source>
</reference>
<dbReference type="InterPro" id="IPR001466">
    <property type="entry name" value="Beta-lactam-related"/>
</dbReference>
<reference evidence="2" key="1">
    <citation type="journal article" date="2014" name="Int. J. Syst. Evol. Microbiol.">
        <title>Complete genome of a new Firmicutes species belonging to the dominant human colonic microbiota ('Ruminococcus bicirculans') reveals two chromosomes and a selective capacity to utilize plant glucans.</title>
        <authorList>
            <consortium name="NISC Comparative Sequencing Program"/>
            <person name="Wegmann U."/>
            <person name="Louis P."/>
            <person name="Goesmann A."/>
            <person name="Henrissat B."/>
            <person name="Duncan S.H."/>
            <person name="Flint H.J."/>
        </authorList>
    </citation>
    <scope>NUCLEOTIDE SEQUENCE</scope>
    <source>
        <strain evidence="2">NBRC 103855</strain>
    </source>
</reference>
<feature type="domain" description="Beta-lactamase-related" evidence="1">
    <location>
        <begin position="8"/>
        <end position="349"/>
    </location>
</feature>
<organism evidence="2 3">
    <name type="scientific">Devosia yakushimensis</name>
    <dbReference type="NCBI Taxonomy" id="470028"/>
    <lineage>
        <taxon>Bacteria</taxon>
        <taxon>Pseudomonadati</taxon>
        <taxon>Pseudomonadota</taxon>
        <taxon>Alphaproteobacteria</taxon>
        <taxon>Hyphomicrobiales</taxon>
        <taxon>Devosiaceae</taxon>
        <taxon>Devosia</taxon>
    </lineage>
</organism>
<dbReference type="InterPro" id="IPR012338">
    <property type="entry name" value="Beta-lactam/transpept-like"/>
</dbReference>
<proteinExistence type="predicted"/>
<dbReference type="PANTHER" id="PTHR43283">
    <property type="entry name" value="BETA-LACTAMASE-RELATED"/>
    <property type="match status" value="1"/>
</dbReference>
<dbReference type="RefSeq" id="WP_284389925.1">
    <property type="nucleotide sequence ID" value="NZ_BSNG01000001.1"/>
</dbReference>
<gene>
    <name evidence="2" type="ORF">GCM10007913_17570</name>
</gene>
<dbReference type="InterPro" id="IPR050789">
    <property type="entry name" value="Diverse_Enzym_Activities"/>
</dbReference>
<evidence type="ECO:0000259" key="1">
    <source>
        <dbReference type="Pfam" id="PF00144"/>
    </source>
</evidence>
<keyword evidence="2" id="KW-0378">Hydrolase</keyword>